<dbReference type="AlphaFoldDB" id="A0A9N8YTU6"/>
<feature type="compositionally biased region" description="Low complexity" evidence="1">
    <location>
        <begin position="234"/>
        <end position="271"/>
    </location>
</feature>
<evidence type="ECO:0000256" key="1">
    <source>
        <dbReference type="SAM" id="MobiDB-lite"/>
    </source>
</evidence>
<comment type="caution">
    <text evidence="3">The sequence shown here is derived from an EMBL/GenBank/DDBJ whole genome shotgun (WGS) entry which is preliminary data.</text>
</comment>
<evidence type="ECO:0000259" key="2">
    <source>
        <dbReference type="SMART" id="SM00398"/>
    </source>
</evidence>
<dbReference type="SUPFAM" id="SSF47095">
    <property type="entry name" value="HMG-box"/>
    <property type="match status" value="1"/>
</dbReference>
<dbReference type="OrthoDB" id="6247875at2759"/>
<dbReference type="InterPro" id="IPR009071">
    <property type="entry name" value="HMG_box_dom"/>
</dbReference>
<reference evidence="3" key="1">
    <citation type="submission" date="2021-06" db="EMBL/GenBank/DDBJ databases">
        <authorList>
            <person name="Kallberg Y."/>
            <person name="Tangrot J."/>
            <person name="Rosling A."/>
        </authorList>
    </citation>
    <scope>NUCLEOTIDE SEQUENCE</scope>
    <source>
        <strain evidence="3">AZ414A</strain>
    </source>
</reference>
<proteinExistence type="predicted"/>
<name>A0A9N8YTU6_9GLOM</name>
<dbReference type="Gene3D" id="1.10.30.10">
    <property type="entry name" value="High mobility group box domain"/>
    <property type="match status" value="1"/>
</dbReference>
<sequence length="550" mass="61262">MSNFNFEIPKNNNPVWPIIMETGEKTNGEEAKKIKQLIRSANANQDVVPLYQVPFPPELKAEDLIGLSNNSKEKRKAPNQFFIYRKWYTICNANKGNAQTAISPYISIQWKKEPPHVKAYYKKLAVKASRLFKSIYGEVGICIKNSTNVKKSKVKKNNKIQNQKSPKIQPKNKNEDEHKKFDSTTQALLISTNSIPPNSTPIAPCLSLNPEAASYPSPSPESYVSYLSPESSSVSYLSPPPESSSASYLSTEPSSASYLSPESSHLSPESLYVQFEPSSHPESLSPRSLYVQSEPSSYSESSYPESSYPESSYPESSYSESSYPESSYSESSYLESSYLEPSYQESSYLYTPQQYETYNHMSNTNHLNSIQNALKVLASPEHPSVRATARIFGIAEATLSRLVRSTCANDHSSNNLRAFKRCSPGLLTGAPTGSVISGKGCDELYSSSVELATNAHFLRYLDKKLKQLLTPTYKATEIWPFNSDAISSDRFDSSLVTERLELPSEIDDISPEIDEVPPETDEASPEIDDVLPEISNQPIYILLELALLGR</sequence>
<feature type="region of interest" description="Disordered" evidence="1">
    <location>
        <begin position="152"/>
        <end position="182"/>
    </location>
</feature>
<gene>
    <name evidence="3" type="ORF">DEBURN_LOCUS2387</name>
</gene>
<feature type="compositionally biased region" description="Low complexity" evidence="1">
    <location>
        <begin position="159"/>
        <end position="171"/>
    </location>
</feature>
<evidence type="ECO:0000313" key="3">
    <source>
        <dbReference type="EMBL" id="CAG8455451.1"/>
    </source>
</evidence>
<accession>A0A9N8YTU6</accession>
<evidence type="ECO:0000313" key="4">
    <source>
        <dbReference type="Proteomes" id="UP000789706"/>
    </source>
</evidence>
<protein>
    <submittedName>
        <fullName evidence="3">6577_t:CDS:1</fullName>
    </submittedName>
</protein>
<dbReference type="Proteomes" id="UP000789706">
    <property type="component" value="Unassembled WGS sequence"/>
</dbReference>
<feature type="domain" description="HMG box" evidence="2">
    <location>
        <begin position="73"/>
        <end position="141"/>
    </location>
</feature>
<keyword evidence="4" id="KW-1185">Reference proteome</keyword>
<dbReference type="SMART" id="SM00398">
    <property type="entry name" value="HMG"/>
    <property type="match status" value="1"/>
</dbReference>
<dbReference type="InterPro" id="IPR036910">
    <property type="entry name" value="HMG_box_dom_sf"/>
</dbReference>
<organism evidence="3 4">
    <name type="scientific">Diversispora eburnea</name>
    <dbReference type="NCBI Taxonomy" id="1213867"/>
    <lineage>
        <taxon>Eukaryota</taxon>
        <taxon>Fungi</taxon>
        <taxon>Fungi incertae sedis</taxon>
        <taxon>Mucoromycota</taxon>
        <taxon>Glomeromycotina</taxon>
        <taxon>Glomeromycetes</taxon>
        <taxon>Diversisporales</taxon>
        <taxon>Diversisporaceae</taxon>
        <taxon>Diversispora</taxon>
    </lineage>
</organism>
<feature type="compositionally biased region" description="Basic and acidic residues" evidence="1">
    <location>
        <begin position="172"/>
        <end position="182"/>
    </location>
</feature>
<dbReference type="EMBL" id="CAJVPK010000130">
    <property type="protein sequence ID" value="CAG8455451.1"/>
    <property type="molecule type" value="Genomic_DNA"/>
</dbReference>
<feature type="compositionally biased region" description="Polar residues" evidence="1">
    <location>
        <begin position="276"/>
        <end position="286"/>
    </location>
</feature>
<feature type="region of interest" description="Disordered" evidence="1">
    <location>
        <begin position="234"/>
        <end position="326"/>
    </location>
</feature>
<feature type="compositionally biased region" description="Low complexity" evidence="1">
    <location>
        <begin position="293"/>
        <end position="326"/>
    </location>
</feature>